<dbReference type="PANTHER" id="PTHR10858">
    <property type="entry name" value="DEOXYRIBONUCLEASE II"/>
    <property type="match status" value="1"/>
</dbReference>
<dbReference type="Pfam" id="PF03265">
    <property type="entry name" value="DNase_II"/>
    <property type="match status" value="2"/>
</dbReference>
<dbReference type="STRING" id="33097.A0A150G9S8"/>
<dbReference type="AlphaFoldDB" id="A0A150G9S8"/>
<keyword evidence="4" id="KW-0732">Signal</keyword>
<feature type="compositionally biased region" description="Low complexity" evidence="3">
    <location>
        <begin position="274"/>
        <end position="296"/>
    </location>
</feature>
<evidence type="ECO:0000313" key="5">
    <source>
        <dbReference type="EMBL" id="KXZ46100.1"/>
    </source>
</evidence>
<dbReference type="PANTHER" id="PTHR10858:SF23">
    <property type="entry name" value="DEOXYRIBONUCLEASE II"/>
    <property type="match status" value="1"/>
</dbReference>
<protein>
    <submittedName>
        <fullName evidence="5">Uncharacterized protein</fullName>
    </submittedName>
</protein>
<evidence type="ECO:0000256" key="4">
    <source>
        <dbReference type="SAM" id="SignalP"/>
    </source>
</evidence>
<evidence type="ECO:0000313" key="6">
    <source>
        <dbReference type="Proteomes" id="UP000075714"/>
    </source>
</evidence>
<evidence type="ECO:0000256" key="2">
    <source>
        <dbReference type="ARBA" id="ARBA00022801"/>
    </source>
</evidence>
<proteinExistence type="inferred from homology"/>
<organism evidence="5 6">
    <name type="scientific">Gonium pectorale</name>
    <name type="common">Green alga</name>
    <dbReference type="NCBI Taxonomy" id="33097"/>
    <lineage>
        <taxon>Eukaryota</taxon>
        <taxon>Viridiplantae</taxon>
        <taxon>Chlorophyta</taxon>
        <taxon>core chlorophytes</taxon>
        <taxon>Chlorophyceae</taxon>
        <taxon>CS clade</taxon>
        <taxon>Chlamydomonadales</taxon>
        <taxon>Volvocaceae</taxon>
        <taxon>Gonium</taxon>
    </lineage>
</organism>
<evidence type="ECO:0000256" key="1">
    <source>
        <dbReference type="ARBA" id="ARBA00007527"/>
    </source>
</evidence>
<feature type="region of interest" description="Disordered" evidence="3">
    <location>
        <begin position="263"/>
        <end position="296"/>
    </location>
</feature>
<feature type="compositionally biased region" description="Low complexity" evidence="3">
    <location>
        <begin position="143"/>
        <end position="153"/>
    </location>
</feature>
<comment type="similarity">
    <text evidence="1">Belongs to the DNase II family.</text>
</comment>
<gene>
    <name evidence="5" type="ORF">GPECTOR_47g377</name>
</gene>
<sequence>MAHPALLALLPILPWALTLSSVVHAPAASASGGVGGAHSGPQRLLSQQPTPQPLQPPRCISSGGRPVDWWLLLKYPAGEDAALIDSETEPAAAVAGRGGGVQAPAACAWRTGLQVNDPDGPLRATLAAAVAVAAEPACVPNPAGASAAGPGEPITLDSIATGPEQRPQRSAQSPVGALPLRRGLTTAARSYRPGFASASMPSGINEASSSQPPPRPPPPAANSTGYVFYNDADPEGVEHWGFAHAKGVLLFGPERGVWITHSFPRYPGRPPRRPAWQQQQQQQRRPAGSAPAANGSSRFGQHALCIELPRSQLLHVAQSLLVARAFVYEYDAPDELLDEYDAVRQLIEASAAEPGAAAGAAAATAINGRRAGLASGGWPEERNVSWHALTSSGGRAWVHVAKSPNYTVPFHEQVLEPALNEAMAWETWRVGTSYPSECPPEAPFASYNVRRIDMPACPDGRGVGEGGTGGTGISGVGVEPGNEVQRSVPLGRWGLGGLGVMRSGSETPGRQGQASGWDSLKDHSKWGISAASLLVPDGRRGGGGDGAPGGEDAAAVSAGTVCVGDLNRQPSQRFRGGGYVCRRDAGLWGAFRALVAELEPCPAAAADANLGTAEGDAVGSASGAA</sequence>
<reference evidence="6" key="1">
    <citation type="journal article" date="2016" name="Nat. Commun.">
        <title>The Gonium pectorale genome demonstrates co-option of cell cycle regulation during the evolution of multicellularity.</title>
        <authorList>
            <person name="Hanschen E.R."/>
            <person name="Marriage T.N."/>
            <person name="Ferris P.J."/>
            <person name="Hamaji T."/>
            <person name="Toyoda A."/>
            <person name="Fujiyama A."/>
            <person name="Neme R."/>
            <person name="Noguchi H."/>
            <person name="Minakuchi Y."/>
            <person name="Suzuki M."/>
            <person name="Kawai-Toyooka H."/>
            <person name="Smith D.R."/>
            <person name="Sparks H."/>
            <person name="Anderson J."/>
            <person name="Bakaric R."/>
            <person name="Luria V."/>
            <person name="Karger A."/>
            <person name="Kirschner M.W."/>
            <person name="Durand P.M."/>
            <person name="Michod R.E."/>
            <person name="Nozaki H."/>
            <person name="Olson B.J."/>
        </authorList>
    </citation>
    <scope>NUCLEOTIDE SEQUENCE [LARGE SCALE GENOMIC DNA]</scope>
    <source>
        <strain evidence="6">NIES-2863</strain>
    </source>
</reference>
<keyword evidence="6" id="KW-1185">Reference proteome</keyword>
<comment type="caution">
    <text evidence="5">The sequence shown here is derived from an EMBL/GenBank/DDBJ whole genome shotgun (WGS) entry which is preliminary data.</text>
</comment>
<feature type="compositionally biased region" description="Low complexity" evidence="3">
    <location>
        <begin position="39"/>
        <end position="49"/>
    </location>
</feature>
<evidence type="ECO:0000256" key="3">
    <source>
        <dbReference type="SAM" id="MobiDB-lite"/>
    </source>
</evidence>
<feature type="signal peptide" evidence="4">
    <location>
        <begin position="1"/>
        <end position="20"/>
    </location>
</feature>
<feature type="region of interest" description="Disordered" evidence="3">
    <location>
        <begin position="143"/>
        <end position="180"/>
    </location>
</feature>
<dbReference type="Proteomes" id="UP000075714">
    <property type="component" value="Unassembled WGS sequence"/>
</dbReference>
<accession>A0A150G9S8</accession>
<feature type="region of interest" description="Disordered" evidence="3">
    <location>
        <begin position="193"/>
        <end position="227"/>
    </location>
</feature>
<name>A0A150G9S8_GONPE</name>
<dbReference type="InterPro" id="IPR004947">
    <property type="entry name" value="DNase_II"/>
</dbReference>
<dbReference type="GO" id="GO:0004531">
    <property type="term" value="F:deoxyribonuclease II activity"/>
    <property type="evidence" value="ECO:0007669"/>
    <property type="project" value="InterPro"/>
</dbReference>
<feature type="chain" id="PRO_5007561929" evidence="4">
    <location>
        <begin position="21"/>
        <end position="625"/>
    </location>
</feature>
<dbReference type="OrthoDB" id="541546at2759"/>
<feature type="region of interest" description="Disordered" evidence="3">
    <location>
        <begin position="30"/>
        <end position="57"/>
    </location>
</feature>
<feature type="compositionally biased region" description="Pro residues" evidence="3">
    <location>
        <begin position="211"/>
        <end position="220"/>
    </location>
</feature>
<dbReference type="EMBL" id="LSYV01000048">
    <property type="protein sequence ID" value="KXZ46100.1"/>
    <property type="molecule type" value="Genomic_DNA"/>
</dbReference>
<keyword evidence="2" id="KW-0378">Hydrolase</keyword>